<evidence type="ECO:0000256" key="3">
    <source>
        <dbReference type="ARBA" id="ARBA00023186"/>
    </source>
</evidence>
<accession>A0ABY8GHK1</accession>
<dbReference type="Pfam" id="PF07683">
    <property type="entry name" value="CobW_C"/>
    <property type="match status" value="1"/>
</dbReference>
<evidence type="ECO:0000256" key="2">
    <source>
        <dbReference type="ARBA" id="ARBA00022801"/>
    </source>
</evidence>
<evidence type="ECO:0000313" key="9">
    <source>
        <dbReference type="Proteomes" id="UP001222680"/>
    </source>
</evidence>
<comment type="catalytic activity">
    <reaction evidence="6">
        <text>GTP + H2O = GDP + phosphate + H(+)</text>
        <dbReference type="Rhea" id="RHEA:19669"/>
        <dbReference type="ChEBI" id="CHEBI:15377"/>
        <dbReference type="ChEBI" id="CHEBI:15378"/>
        <dbReference type="ChEBI" id="CHEBI:37565"/>
        <dbReference type="ChEBI" id="CHEBI:43474"/>
        <dbReference type="ChEBI" id="CHEBI:58189"/>
    </reaction>
    <physiologicalReaction direction="left-to-right" evidence="6">
        <dbReference type="Rhea" id="RHEA:19670"/>
    </physiologicalReaction>
</comment>
<keyword evidence="2" id="KW-0378">Hydrolase</keyword>
<dbReference type="InterPro" id="IPR003495">
    <property type="entry name" value="CobW/HypB/UreG_nucleotide-bd"/>
</dbReference>
<dbReference type="Proteomes" id="UP001222680">
    <property type="component" value="Chromosome"/>
</dbReference>
<keyword evidence="9" id="KW-1185">Reference proteome</keyword>
<dbReference type="GeneID" id="69539681"/>
<dbReference type="SMART" id="SM00833">
    <property type="entry name" value="CobW_C"/>
    <property type="match status" value="1"/>
</dbReference>
<gene>
    <name evidence="8" type="ORF">MAY91_01365</name>
</gene>
<dbReference type="PANTHER" id="PTHR13748:SF62">
    <property type="entry name" value="COBW DOMAIN-CONTAINING PROTEIN"/>
    <property type="match status" value="1"/>
</dbReference>
<evidence type="ECO:0000259" key="7">
    <source>
        <dbReference type="SMART" id="SM00833"/>
    </source>
</evidence>
<organism evidence="8 9">
    <name type="scientific">Edwardsiella ictaluri</name>
    <dbReference type="NCBI Taxonomy" id="67780"/>
    <lineage>
        <taxon>Bacteria</taxon>
        <taxon>Pseudomonadati</taxon>
        <taxon>Pseudomonadota</taxon>
        <taxon>Gammaproteobacteria</taxon>
        <taxon>Enterobacterales</taxon>
        <taxon>Hafniaceae</taxon>
        <taxon>Edwardsiella</taxon>
    </lineage>
</organism>
<evidence type="ECO:0000256" key="1">
    <source>
        <dbReference type="ARBA" id="ARBA00022741"/>
    </source>
</evidence>
<evidence type="ECO:0000313" key="8">
    <source>
        <dbReference type="EMBL" id="WFN96840.1"/>
    </source>
</evidence>
<dbReference type="PANTHER" id="PTHR13748">
    <property type="entry name" value="COBW-RELATED"/>
    <property type="match status" value="1"/>
</dbReference>
<dbReference type="Pfam" id="PF02492">
    <property type="entry name" value="cobW"/>
    <property type="match status" value="1"/>
</dbReference>
<dbReference type="Gene3D" id="3.30.1220.10">
    <property type="entry name" value="CobW-like, C-terminal domain"/>
    <property type="match status" value="1"/>
</dbReference>
<reference evidence="8 9" key="1">
    <citation type="submission" date="2022-02" db="EMBL/GenBank/DDBJ databases">
        <title>Phenotypic, genotypic and serological characterization of Edwardsiella ictaluri from catfish and ornamental fish species.</title>
        <authorList>
            <person name="Rose D."/>
            <person name="Tekedar H.C."/>
            <person name="Waldbieser G.C."/>
            <person name="Aarattuthodi S."/>
            <person name="Griffin M.J."/>
        </authorList>
    </citation>
    <scope>NUCLEOTIDE SEQUENCE [LARGE SCALE GENOMIC DNA]</scope>
    <source>
        <strain evidence="8 9">13 TAL-140 K3</strain>
    </source>
</reference>
<dbReference type="RefSeq" id="WP_015872058.1">
    <property type="nucleotide sequence ID" value="NZ_AP028097.1"/>
</dbReference>
<dbReference type="InterPro" id="IPR011629">
    <property type="entry name" value="CobW-like_C"/>
</dbReference>
<proteinExistence type="inferred from homology"/>
<dbReference type="EMBL" id="CP092014">
    <property type="protein sequence ID" value="WFN96840.1"/>
    <property type="molecule type" value="Genomic_DNA"/>
</dbReference>
<evidence type="ECO:0000256" key="5">
    <source>
        <dbReference type="ARBA" id="ARBA00045658"/>
    </source>
</evidence>
<dbReference type="InterPro" id="IPR036627">
    <property type="entry name" value="CobW-likC_sf"/>
</dbReference>
<feature type="domain" description="CobW C-terminal" evidence="7">
    <location>
        <begin position="247"/>
        <end position="340"/>
    </location>
</feature>
<dbReference type="InterPro" id="IPR051316">
    <property type="entry name" value="Zinc-reg_GTPase_activator"/>
</dbReference>
<name>A0ABY8GHK1_EDWIC</name>
<dbReference type="Gene3D" id="3.40.50.300">
    <property type="entry name" value="P-loop containing nucleotide triphosphate hydrolases"/>
    <property type="match status" value="1"/>
</dbReference>
<keyword evidence="1" id="KW-0547">Nucleotide-binding</keyword>
<dbReference type="InterPro" id="IPR027417">
    <property type="entry name" value="P-loop_NTPase"/>
</dbReference>
<evidence type="ECO:0000256" key="4">
    <source>
        <dbReference type="ARBA" id="ARBA00034320"/>
    </source>
</evidence>
<comment type="function">
    <text evidence="5">Zinc chaperone that directly transfers zinc cofactor to target proteins, thereby activating them. Zinc is transferred from the CXCC motif in the GTPase domain to the zinc binding site in target proteins in a process requiring GTP hydrolysis.</text>
</comment>
<sequence length="366" mass="39626">MQSPVSVTLLTGFLGAGKTTLLNHYLRSGPDRRLAIVENEFGAVNLDSALLEADASVSVTELSNGCLCCSVRGEFSAALSDLLAQRRAGRLQFEHIIIESTGLADPAPIVQTFFVEPALRDALRLDAVIALADCQHLTRQLDEHPVAAAQLGFADRILLTKADRVDDTQREAVIARIRRINSRAGLYLVEHGICPAALWLDLHAFTLSDDLSLSRGLHIVTAHAAAAPRFQPFRTAVAPATAVDDAIQAHLLEGGELDLQRIGAFMERCVECHGNDMLRYKGILAIAEQPCRLVVQGIHRVVGFDYGSPWSPGEPRRSQLVIIGRHLPIATLQVGFNNAAHNDKCATVATPLSAKTAGEIQDDARY</sequence>
<evidence type="ECO:0000256" key="6">
    <source>
        <dbReference type="ARBA" id="ARBA00049117"/>
    </source>
</evidence>
<dbReference type="SUPFAM" id="SSF90002">
    <property type="entry name" value="Hypothetical protein YjiA, C-terminal domain"/>
    <property type="match status" value="1"/>
</dbReference>
<protein>
    <submittedName>
        <fullName evidence="8">GTP-binding protein</fullName>
    </submittedName>
</protein>
<keyword evidence="3" id="KW-0143">Chaperone</keyword>
<dbReference type="SUPFAM" id="SSF52540">
    <property type="entry name" value="P-loop containing nucleoside triphosphate hydrolases"/>
    <property type="match status" value="1"/>
</dbReference>
<comment type="similarity">
    <text evidence="4">Belongs to the SIMIBI class G3E GTPase family. ZNG1 subfamily.</text>
</comment>
<dbReference type="CDD" id="cd03112">
    <property type="entry name" value="CobW-like"/>
    <property type="match status" value="1"/>
</dbReference>